<dbReference type="PROSITE" id="PS50011">
    <property type="entry name" value="PROTEIN_KINASE_DOM"/>
    <property type="match status" value="1"/>
</dbReference>
<dbReference type="InterPro" id="IPR055175">
    <property type="entry name" value="ACK/TNK-like_SAM"/>
</dbReference>
<evidence type="ECO:0000313" key="11">
    <source>
        <dbReference type="Proteomes" id="UP000005239"/>
    </source>
</evidence>
<dbReference type="InterPro" id="IPR001245">
    <property type="entry name" value="Ser-Thr/Tyr_kinase_cat_dom"/>
</dbReference>
<dbReference type="SUPFAM" id="SSF56112">
    <property type="entry name" value="Protein kinase-like (PK-like)"/>
    <property type="match status" value="1"/>
</dbReference>
<dbReference type="GO" id="GO:0042059">
    <property type="term" value="P:negative regulation of epidermal growth factor receptor signaling pathway"/>
    <property type="evidence" value="ECO:0007669"/>
    <property type="project" value="EnsemblMetazoa"/>
</dbReference>
<evidence type="ECO:0000313" key="10">
    <source>
        <dbReference type="EnsemblMetazoa" id="PPA16719.1"/>
    </source>
</evidence>
<dbReference type="Gene3D" id="1.10.510.10">
    <property type="entry name" value="Transferase(Phosphotransferase) domain 1"/>
    <property type="match status" value="1"/>
</dbReference>
<evidence type="ECO:0000256" key="7">
    <source>
        <dbReference type="ARBA" id="ARBA00023137"/>
    </source>
</evidence>
<dbReference type="PANTHER" id="PTHR24418">
    <property type="entry name" value="TYROSINE-PROTEIN KINASE"/>
    <property type="match status" value="1"/>
</dbReference>
<dbReference type="InterPro" id="IPR020635">
    <property type="entry name" value="Tyr_kinase_cat_dom"/>
</dbReference>
<comment type="catalytic activity">
    <reaction evidence="8">
        <text>L-threonyl-[protein] + ATP = O-phospho-L-threonyl-[protein] + ADP + H(+)</text>
        <dbReference type="Rhea" id="RHEA:46608"/>
        <dbReference type="Rhea" id="RHEA-COMP:11060"/>
        <dbReference type="Rhea" id="RHEA-COMP:11605"/>
        <dbReference type="ChEBI" id="CHEBI:15378"/>
        <dbReference type="ChEBI" id="CHEBI:30013"/>
        <dbReference type="ChEBI" id="CHEBI:30616"/>
        <dbReference type="ChEBI" id="CHEBI:61977"/>
        <dbReference type="ChEBI" id="CHEBI:456216"/>
        <dbReference type="EC" id="2.7.11.1"/>
    </reaction>
</comment>
<dbReference type="OrthoDB" id="4062651at2759"/>
<feature type="region of interest" description="Disordered" evidence="9">
    <location>
        <begin position="914"/>
        <end position="963"/>
    </location>
</feature>
<feature type="compositionally biased region" description="Low complexity" evidence="9">
    <location>
        <begin position="602"/>
        <end position="612"/>
    </location>
</feature>
<feature type="compositionally biased region" description="Basic and acidic residues" evidence="9">
    <location>
        <begin position="914"/>
        <end position="933"/>
    </location>
</feature>
<keyword evidence="7" id="KW-0829">Tyrosine-protein kinase</keyword>
<dbReference type="PROSITE" id="PS50108">
    <property type="entry name" value="CRIB"/>
    <property type="match status" value="1"/>
</dbReference>
<feature type="compositionally biased region" description="Basic and acidic residues" evidence="9">
    <location>
        <begin position="583"/>
        <end position="600"/>
    </location>
</feature>
<proteinExistence type="predicted"/>
<keyword evidence="3" id="KW-0808">Transferase</keyword>
<dbReference type="EnsemblMetazoa" id="PPA16719.1">
    <property type="protein sequence ID" value="PPA16719.1"/>
    <property type="gene ID" value="WBGene00106273"/>
</dbReference>
<dbReference type="Gene3D" id="3.30.200.20">
    <property type="entry name" value="Phosphorylase Kinase, domain 1"/>
    <property type="match status" value="1"/>
</dbReference>
<feature type="compositionally biased region" description="Basic and acidic residues" evidence="9">
    <location>
        <begin position="491"/>
        <end position="516"/>
    </location>
</feature>
<dbReference type="InterPro" id="IPR000719">
    <property type="entry name" value="Prot_kinase_dom"/>
</dbReference>
<feature type="compositionally biased region" description="Low complexity" evidence="9">
    <location>
        <begin position="705"/>
        <end position="717"/>
    </location>
</feature>
<keyword evidence="4" id="KW-0547">Nucleotide-binding</keyword>
<evidence type="ECO:0000256" key="1">
    <source>
        <dbReference type="ARBA" id="ARBA00011903"/>
    </source>
</evidence>
<dbReference type="Pfam" id="PF07714">
    <property type="entry name" value="PK_Tyr_Ser-Thr"/>
    <property type="match status" value="1"/>
</dbReference>
<evidence type="ECO:0000256" key="2">
    <source>
        <dbReference type="ARBA" id="ARBA00022443"/>
    </source>
</evidence>
<feature type="compositionally biased region" description="Polar residues" evidence="9">
    <location>
        <begin position="983"/>
        <end position="999"/>
    </location>
</feature>
<feature type="compositionally biased region" description="Low complexity" evidence="9">
    <location>
        <begin position="620"/>
        <end position="635"/>
    </location>
</feature>
<dbReference type="InterPro" id="IPR050198">
    <property type="entry name" value="Non-receptor_tyrosine_kinases"/>
</dbReference>
<feature type="compositionally biased region" description="Low complexity" evidence="9">
    <location>
        <begin position="1009"/>
        <end position="1021"/>
    </location>
</feature>
<evidence type="ECO:0000256" key="8">
    <source>
        <dbReference type="ARBA" id="ARBA00047899"/>
    </source>
</evidence>
<dbReference type="GO" id="GO:0040027">
    <property type="term" value="P:negative regulation of vulval development"/>
    <property type="evidence" value="ECO:0007669"/>
    <property type="project" value="EnsemblMetazoa"/>
</dbReference>
<keyword evidence="6" id="KW-0067">ATP-binding</keyword>
<accession>A0A2A6BWM3</accession>
<evidence type="ECO:0000256" key="3">
    <source>
        <dbReference type="ARBA" id="ARBA00022679"/>
    </source>
</evidence>
<dbReference type="Proteomes" id="UP000005239">
    <property type="component" value="Unassembled WGS sequence"/>
</dbReference>
<dbReference type="Pfam" id="PF22931">
    <property type="entry name" value="SAM_TNK"/>
    <property type="match status" value="1"/>
</dbReference>
<dbReference type="InterPro" id="IPR008266">
    <property type="entry name" value="Tyr_kinase_AS"/>
</dbReference>
<dbReference type="GO" id="GO:0004715">
    <property type="term" value="F:non-membrane spanning protein tyrosine kinase activity"/>
    <property type="evidence" value="ECO:0007669"/>
    <property type="project" value="UniProtKB-EC"/>
</dbReference>
<dbReference type="PRINTS" id="PR00109">
    <property type="entry name" value="TYRKINASE"/>
</dbReference>
<feature type="compositionally biased region" description="Low complexity" evidence="9">
    <location>
        <begin position="670"/>
        <end position="698"/>
    </location>
</feature>
<keyword evidence="2" id="KW-0728">SH3 domain</keyword>
<gene>
    <name evidence="10" type="primary">WBGene00106273</name>
</gene>
<evidence type="ECO:0000256" key="4">
    <source>
        <dbReference type="ARBA" id="ARBA00022741"/>
    </source>
</evidence>
<evidence type="ECO:0000256" key="6">
    <source>
        <dbReference type="ARBA" id="ARBA00022840"/>
    </source>
</evidence>
<organism evidence="10 11">
    <name type="scientific">Pristionchus pacificus</name>
    <name type="common">Parasitic nematode worm</name>
    <dbReference type="NCBI Taxonomy" id="54126"/>
    <lineage>
        <taxon>Eukaryota</taxon>
        <taxon>Metazoa</taxon>
        <taxon>Ecdysozoa</taxon>
        <taxon>Nematoda</taxon>
        <taxon>Chromadorea</taxon>
        <taxon>Rhabditida</taxon>
        <taxon>Rhabditina</taxon>
        <taxon>Diplogasteromorpha</taxon>
        <taxon>Diplogasteroidea</taxon>
        <taxon>Neodiplogasteridae</taxon>
        <taxon>Pristionchus</taxon>
    </lineage>
</organism>
<dbReference type="EC" id="2.7.10.2" evidence="1"/>
<dbReference type="FunFam" id="1.10.510.10:FF:000521">
    <property type="entry name" value="Tyrosine-protein kinase pr2"/>
    <property type="match status" value="1"/>
</dbReference>
<feature type="region of interest" description="Disordered" evidence="9">
    <location>
        <begin position="825"/>
        <end position="845"/>
    </location>
</feature>
<keyword evidence="5" id="KW-0418">Kinase</keyword>
<protein>
    <recommendedName>
        <fullName evidence="1">non-specific protein-tyrosine kinase</fullName>
        <ecNumber evidence="1">2.7.10.2</ecNumber>
    </recommendedName>
</protein>
<feature type="region of interest" description="Disordered" evidence="9">
    <location>
        <begin position="872"/>
        <end position="892"/>
    </location>
</feature>
<evidence type="ECO:0000256" key="5">
    <source>
        <dbReference type="ARBA" id="ARBA00022777"/>
    </source>
</evidence>
<dbReference type="GO" id="GO:0004674">
    <property type="term" value="F:protein serine/threonine kinase activity"/>
    <property type="evidence" value="ECO:0007669"/>
    <property type="project" value="UniProtKB-EC"/>
</dbReference>
<dbReference type="InterPro" id="IPR000095">
    <property type="entry name" value="CRIB_dom"/>
</dbReference>
<dbReference type="PROSITE" id="PS00109">
    <property type="entry name" value="PROTEIN_KINASE_TYR"/>
    <property type="match status" value="1"/>
</dbReference>
<feature type="compositionally biased region" description="Low complexity" evidence="9">
    <location>
        <begin position="826"/>
        <end position="844"/>
    </location>
</feature>
<dbReference type="GO" id="GO:0009792">
    <property type="term" value="P:embryo development ending in birth or egg hatching"/>
    <property type="evidence" value="ECO:0007669"/>
    <property type="project" value="EnsemblMetazoa"/>
</dbReference>
<dbReference type="AlphaFoldDB" id="A0A2A6BWM3"/>
<feature type="region of interest" description="Disordered" evidence="9">
    <location>
        <begin position="983"/>
        <end position="1036"/>
    </location>
</feature>
<dbReference type="GO" id="GO:0005886">
    <property type="term" value="C:plasma membrane"/>
    <property type="evidence" value="ECO:0000318"/>
    <property type="project" value="GO_Central"/>
</dbReference>
<reference evidence="11" key="1">
    <citation type="journal article" date="2008" name="Nat. Genet.">
        <title>The Pristionchus pacificus genome provides a unique perspective on nematode lifestyle and parasitism.</title>
        <authorList>
            <person name="Dieterich C."/>
            <person name="Clifton S.W."/>
            <person name="Schuster L.N."/>
            <person name="Chinwalla A."/>
            <person name="Delehaunty K."/>
            <person name="Dinkelacker I."/>
            <person name="Fulton L."/>
            <person name="Fulton R."/>
            <person name="Godfrey J."/>
            <person name="Minx P."/>
            <person name="Mitreva M."/>
            <person name="Roeseler W."/>
            <person name="Tian H."/>
            <person name="Witte H."/>
            <person name="Yang S.P."/>
            <person name="Wilson R.K."/>
            <person name="Sommer R.J."/>
        </authorList>
    </citation>
    <scope>NUCLEOTIDE SEQUENCE [LARGE SCALE GENOMIC DNA]</scope>
    <source>
        <strain evidence="11">PS312</strain>
    </source>
</reference>
<feature type="region of interest" description="Disordered" evidence="9">
    <location>
        <begin position="580"/>
        <end position="734"/>
    </location>
</feature>
<dbReference type="SMART" id="SM00219">
    <property type="entry name" value="TyrKc"/>
    <property type="match status" value="1"/>
</dbReference>
<name>A0A2A6BWM3_PRIPA</name>
<dbReference type="GO" id="GO:0005524">
    <property type="term" value="F:ATP binding"/>
    <property type="evidence" value="ECO:0007669"/>
    <property type="project" value="UniProtKB-KW"/>
</dbReference>
<sequence length="1036" mass="112207">MPEAPTIIHASIALPSSAATVNGIPSLKTLLDAADLLSFEHPLTCVLHLRHAGDIEYVDENDLLGIELTEFGDSHIWELGRKGSGMSRPEQKRLRKEYARLFPKSSVFGKLKKAFSREENRRAEERSGADQHQHVIPLDKITLAKELGRGEFGTVHMAYWNEGGGATTGERGGKEGELKVAVKCISSEKLLNNPTSFLSEAAIMHRMHHDDVVRLYGVVLDTKQIMMVSELASSGSLHSCLLNPSLRDSFPVQVLCAFAIQIARGMAYLEAQRLIHRDLAARNVLVFSATKVKISDFGLSRSLGVGEDYYRGEFSPTLRLPIAWCAPECINFLKFTHSSDVWAYGVTLWEMFAYGRMPWEGKNGAEILEAIDKQRRHLARPRLCPEDMYALMGECWAHDAGARPTFAALLAQLPDRLPLHVRAVVTMSSAPSADHLVYNRDDLIYVIDKNPEECPDGSYWLGSLKNGRTGLFLPKDTVAHLGAEPPATNRGETEEKKKEEKEKKEKKSKEKENTREKMKALIGEPQAVRHTAHLGVDGAYFGLLQEDPDDTVSRCIDHATSATIVADQKDDPEEVCKVTGKTVEGHGDTGNDGKMDKKDLLSSSISPSGGASRSERGEMSPSSLHSSHSSGSSQSIAVPSTSSSSFPNCHHHSSSLPLSPPHSRAPSQRNGHTNNNNSSNGVMSTSVHSSCSSNGSTTPAPTLPPRISASAPSRPSPGGHIGAPLAQREPSAPPLTSIRVDVRVQYDSIIDSFFSQPDLSGSDTWSSSDGGCTTSTSVDTVIGVARADMVIGVVRGLGGGNVLRPGGPPVCAVYARGTSNGIDGISSSLHHADSSPSCSPSSDPLLDRLEAVQRDLTDFSIASMCSSTAGDTVPLLGERGGRDPMRHNGLGSIAWNGEKTAVRLMTDDEMDRLKEKQRKEHRKVDKELSDRQAKSCVLPSAPPLQQYSSIRKTNSKSRLEDSWTPEAQEAYRLFVECGVNLREASTSPQPSPARSNGGSVSPRPPSLPPRFTAVDAATVAPPARPPKTRKVVQIDL</sequence>
<keyword evidence="11" id="KW-1185">Reference proteome</keyword>
<feature type="region of interest" description="Disordered" evidence="9">
    <location>
        <begin position="479"/>
        <end position="516"/>
    </location>
</feature>
<reference evidence="10" key="2">
    <citation type="submission" date="2022-06" db="UniProtKB">
        <authorList>
            <consortium name="EnsemblMetazoa"/>
        </authorList>
    </citation>
    <scope>IDENTIFICATION</scope>
    <source>
        <strain evidence="10">PS312</strain>
    </source>
</reference>
<dbReference type="InterPro" id="IPR011009">
    <property type="entry name" value="Kinase-like_dom_sf"/>
</dbReference>
<accession>A0A8R1UCU6</accession>
<dbReference type="GO" id="GO:0004713">
    <property type="term" value="F:protein tyrosine kinase activity"/>
    <property type="evidence" value="ECO:0000318"/>
    <property type="project" value="GO_Central"/>
</dbReference>
<feature type="compositionally biased region" description="Polar residues" evidence="9">
    <location>
        <begin position="636"/>
        <end position="647"/>
    </location>
</feature>
<evidence type="ECO:0000256" key="9">
    <source>
        <dbReference type="SAM" id="MobiDB-lite"/>
    </source>
</evidence>
<feature type="compositionally biased region" description="Polar residues" evidence="9">
    <location>
        <begin position="943"/>
        <end position="952"/>
    </location>
</feature>